<name>A0A8H6M4L5_9AGAR</name>
<evidence type="ECO:0000313" key="3">
    <source>
        <dbReference type="Proteomes" id="UP000521943"/>
    </source>
</evidence>
<reference evidence="2 3" key="1">
    <citation type="submission" date="2020-07" db="EMBL/GenBank/DDBJ databases">
        <title>Comparative genomics of pyrophilous fungi reveals a link between fire events and developmental genes.</title>
        <authorList>
            <consortium name="DOE Joint Genome Institute"/>
            <person name="Steindorff A.S."/>
            <person name="Carver A."/>
            <person name="Calhoun S."/>
            <person name="Stillman K."/>
            <person name="Liu H."/>
            <person name="Lipzen A."/>
            <person name="Pangilinan J."/>
            <person name="Labutti K."/>
            <person name="Bruns T.D."/>
            <person name="Grigoriev I.V."/>
        </authorList>
    </citation>
    <scope>NUCLEOTIDE SEQUENCE [LARGE SCALE GENOMIC DNA]</scope>
    <source>
        <strain evidence="2 3">CBS 144469</strain>
    </source>
</reference>
<feature type="transmembrane region" description="Helical" evidence="1">
    <location>
        <begin position="83"/>
        <end position="107"/>
    </location>
</feature>
<comment type="caution">
    <text evidence="2">The sequence shown here is derived from an EMBL/GenBank/DDBJ whole genome shotgun (WGS) entry which is preliminary data.</text>
</comment>
<dbReference type="AlphaFoldDB" id="A0A8H6M4L5"/>
<evidence type="ECO:0000313" key="2">
    <source>
        <dbReference type="EMBL" id="KAF6751292.1"/>
    </source>
</evidence>
<dbReference type="Proteomes" id="UP000521943">
    <property type="component" value="Unassembled WGS sequence"/>
</dbReference>
<gene>
    <name evidence="2" type="ORF">DFP72DRAFT_908024</name>
</gene>
<dbReference type="PANTHER" id="PTHR11360">
    <property type="entry name" value="MONOCARBOXYLATE TRANSPORTER"/>
    <property type="match status" value="1"/>
</dbReference>
<dbReference type="InterPro" id="IPR036259">
    <property type="entry name" value="MFS_trans_sf"/>
</dbReference>
<keyword evidence="1" id="KW-0472">Membrane</keyword>
<feature type="transmembrane region" description="Helical" evidence="1">
    <location>
        <begin position="181"/>
        <end position="206"/>
    </location>
</feature>
<dbReference type="PANTHER" id="PTHR11360:SF252">
    <property type="entry name" value="MAJOR FACILITATOR SUPERFAMILY (MFS) PROFILE DOMAIN-CONTAINING PROTEIN-RELATED"/>
    <property type="match status" value="1"/>
</dbReference>
<dbReference type="InterPro" id="IPR050327">
    <property type="entry name" value="Proton-linked_MCT"/>
</dbReference>
<proteinExistence type="predicted"/>
<sequence length="208" mass="22785">MPSIYVDSILTAIPWTLHSEPFSPEFTAFLRPKPLLDFYTDRYKPMETSRLAASEDDMEMTGANGSRGPAVEVEEVSDGGLRAWLTVAGVMLVQMAGFGYCSSYGVFQDYYTRVYITNASPLAISWVGSLSAFLLNASGLITGPLYDRGYFSIMFYSGYFLSVLCLYLLSLAKPNHLYQVFLSQGLGFGIAGGLINLPTFAILPALQA</sequence>
<feature type="transmembrane region" description="Helical" evidence="1">
    <location>
        <begin position="149"/>
        <end position="169"/>
    </location>
</feature>
<dbReference type="SUPFAM" id="SSF103473">
    <property type="entry name" value="MFS general substrate transporter"/>
    <property type="match status" value="1"/>
</dbReference>
<organism evidence="2 3">
    <name type="scientific">Ephemerocybe angulata</name>
    <dbReference type="NCBI Taxonomy" id="980116"/>
    <lineage>
        <taxon>Eukaryota</taxon>
        <taxon>Fungi</taxon>
        <taxon>Dikarya</taxon>
        <taxon>Basidiomycota</taxon>
        <taxon>Agaricomycotina</taxon>
        <taxon>Agaricomycetes</taxon>
        <taxon>Agaricomycetidae</taxon>
        <taxon>Agaricales</taxon>
        <taxon>Agaricineae</taxon>
        <taxon>Psathyrellaceae</taxon>
        <taxon>Ephemerocybe</taxon>
    </lineage>
</organism>
<protein>
    <submittedName>
        <fullName evidence="2">Uncharacterized protein</fullName>
    </submittedName>
</protein>
<keyword evidence="1" id="KW-0812">Transmembrane</keyword>
<dbReference type="OrthoDB" id="6499973at2759"/>
<feature type="transmembrane region" description="Helical" evidence="1">
    <location>
        <begin position="119"/>
        <end position="137"/>
    </location>
</feature>
<keyword evidence="3" id="KW-1185">Reference proteome</keyword>
<dbReference type="EMBL" id="JACGCI010000051">
    <property type="protein sequence ID" value="KAF6751292.1"/>
    <property type="molecule type" value="Genomic_DNA"/>
</dbReference>
<keyword evidence="1" id="KW-1133">Transmembrane helix</keyword>
<accession>A0A8H6M4L5</accession>
<evidence type="ECO:0000256" key="1">
    <source>
        <dbReference type="SAM" id="Phobius"/>
    </source>
</evidence>